<dbReference type="Pfam" id="PF18926">
    <property type="entry name" value="DUF5676"/>
    <property type="match status" value="1"/>
</dbReference>
<comment type="caution">
    <text evidence="2">The sequence shown here is derived from an EMBL/GenBank/DDBJ whole genome shotgun (WGS) entry which is preliminary data.</text>
</comment>
<dbReference type="Proteomes" id="UP000177310">
    <property type="component" value="Unassembled WGS sequence"/>
</dbReference>
<evidence type="ECO:0000313" key="3">
    <source>
        <dbReference type="Proteomes" id="UP000177310"/>
    </source>
</evidence>
<organism evidence="2 3">
    <name type="scientific">Candidatus Buchananbacteria bacterium RIFCSPHIGHO2_02_FULL_56_16</name>
    <dbReference type="NCBI Taxonomy" id="1797542"/>
    <lineage>
        <taxon>Bacteria</taxon>
        <taxon>Candidatus Buchananiibacteriota</taxon>
    </lineage>
</organism>
<dbReference type="AlphaFoldDB" id="A0A1G1YJP1"/>
<proteinExistence type="predicted"/>
<evidence type="ECO:0000313" key="2">
    <source>
        <dbReference type="EMBL" id="OGY52026.1"/>
    </source>
</evidence>
<accession>A0A1G1YJP1</accession>
<keyword evidence="1" id="KW-0812">Transmembrane</keyword>
<dbReference type="STRING" id="1797542.A3J59_03865"/>
<gene>
    <name evidence="2" type="ORF">A3J59_03865</name>
</gene>
<protein>
    <submittedName>
        <fullName evidence="2">Uncharacterized protein</fullName>
    </submittedName>
</protein>
<keyword evidence="1" id="KW-0472">Membrane</keyword>
<feature type="transmembrane region" description="Helical" evidence="1">
    <location>
        <begin position="53"/>
        <end position="83"/>
    </location>
</feature>
<dbReference type="InterPro" id="IPR044020">
    <property type="entry name" value="DUF5676"/>
</dbReference>
<name>A0A1G1YJP1_9BACT</name>
<feature type="transmembrane region" description="Helical" evidence="1">
    <location>
        <begin position="12"/>
        <end position="33"/>
    </location>
</feature>
<dbReference type="EMBL" id="MHIL01000010">
    <property type="protein sequence ID" value="OGY52026.1"/>
    <property type="molecule type" value="Genomic_DNA"/>
</dbReference>
<reference evidence="2 3" key="1">
    <citation type="journal article" date="2016" name="Nat. Commun.">
        <title>Thousands of microbial genomes shed light on interconnected biogeochemical processes in an aquifer system.</title>
        <authorList>
            <person name="Anantharaman K."/>
            <person name="Brown C.T."/>
            <person name="Hug L.A."/>
            <person name="Sharon I."/>
            <person name="Castelle C.J."/>
            <person name="Probst A.J."/>
            <person name="Thomas B.C."/>
            <person name="Singh A."/>
            <person name="Wilkins M.J."/>
            <person name="Karaoz U."/>
            <person name="Brodie E.L."/>
            <person name="Williams K.H."/>
            <person name="Hubbard S.S."/>
            <person name="Banfield J.F."/>
        </authorList>
    </citation>
    <scope>NUCLEOTIDE SEQUENCE [LARGE SCALE GENOMIC DNA]</scope>
</reference>
<evidence type="ECO:0000256" key="1">
    <source>
        <dbReference type="SAM" id="Phobius"/>
    </source>
</evidence>
<sequence length="89" mass="9921">MQLNGQKFAWESAATTGVVYSICTIFVALFPAFSTKLMGWLFHLLNFEILGRGLNVTFGGFIAGLGQTVLYTYIGAWLFSWLFNRAVKS</sequence>
<keyword evidence="1" id="KW-1133">Transmembrane helix</keyword>